<evidence type="ECO:0000313" key="3">
    <source>
        <dbReference type="EMBL" id="PRY31669.1"/>
    </source>
</evidence>
<protein>
    <recommendedName>
        <fullName evidence="2">ABM domain-containing protein</fullName>
    </recommendedName>
</protein>
<dbReference type="Gene3D" id="3.30.70.100">
    <property type="match status" value="1"/>
</dbReference>
<dbReference type="InterPro" id="IPR011008">
    <property type="entry name" value="Dimeric_a/b-barrel"/>
</dbReference>
<dbReference type="InterPro" id="IPR007138">
    <property type="entry name" value="ABM_dom"/>
</dbReference>
<keyword evidence="4" id="KW-1185">Reference proteome</keyword>
<evidence type="ECO:0000256" key="1">
    <source>
        <dbReference type="SAM" id="Phobius"/>
    </source>
</evidence>
<dbReference type="EMBL" id="PVTF01000022">
    <property type="protein sequence ID" value="PRY31669.1"/>
    <property type="molecule type" value="Genomic_DNA"/>
</dbReference>
<comment type="caution">
    <text evidence="3">The sequence shown here is derived from an EMBL/GenBank/DDBJ whole genome shotgun (WGS) entry which is preliminary data.</text>
</comment>
<dbReference type="PANTHER" id="PTHR40057">
    <property type="entry name" value="SLR1162 PROTEIN"/>
    <property type="match status" value="1"/>
</dbReference>
<accession>A0A2T0SE22</accession>
<dbReference type="Pfam" id="PF03992">
    <property type="entry name" value="ABM"/>
    <property type="match status" value="1"/>
</dbReference>
<dbReference type="AlphaFoldDB" id="A0A2T0SE22"/>
<reference evidence="3 4" key="1">
    <citation type="submission" date="2018-03" db="EMBL/GenBank/DDBJ databases">
        <title>Genomic Encyclopedia of Archaeal and Bacterial Type Strains, Phase II (KMG-II): from individual species to whole genera.</title>
        <authorList>
            <person name="Goeker M."/>
        </authorList>
    </citation>
    <scope>NUCLEOTIDE SEQUENCE [LARGE SCALE GENOMIC DNA]</scope>
    <source>
        <strain evidence="3 4">DSM 44720</strain>
    </source>
</reference>
<dbReference type="SUPFAM" id="SSF54909">
    <property type="entry name" value="Dimeric alpha+beta barrel"/>
    <property type="match status" value="1"/>
</dbReference>
<dbReference type="PANTHER" id="PTHR40057:SF1">
    <property type="entry name" value="SLR1162 PROTEIN"/>
    <property type="match status" value="1"/>
</dbReference>
<gene>
    <name evidence="3" type="ORF">CLV43_12275</name>
</gene>
<feature type="domain" description="ABM" evidence="2">
    <location>
        <begin position="12"/>
        <end position="83"/>
    </location>
</feature>
<keyword evidence="1" id="KW-0472">Membrane</keyword>
<proteinExistence type="predicted"/>
<dbReference type="Proteomes" id="UP000239494">
    <property type="component" value="Unassembled WGS sequence"/>
</dbReference>
<evidence type="ECO:0000313" key="4">
    <source>
        <dbReference type="Proteomes" id="UP000239494"/>
    </source>
</evidence>
<name>A0A2T0SE22_9PSEU</name>
<keyword evidence="1" id="KW-1133">Transmembrane helix</keyword>
<organism evidence="3 4">
    <name type="scientific">Umezawaea tangerina</name>
    <dbReference type="NCBI Taxonomy" id="84725"/>
    <lineage>
        <taxon>Bacteria</taxon>
        <taxon>Bacillati</taxon>
        <taxon>Actinomycetota</taxon>
        <taxon>Actinomycetes</taxon>
        <taxon>Pseudonocardiales</taxon>
        <taxon>Pseudonocardiaceae</taxon>
        <taxon>Umezawaea</taxon>
    </lineage>
</organism>
<feature type="transmembrane region" description="Helical" evidence="1">
    <location>
        <begin position="132"/>
        <end position="151"/>
    </location>
</feature>
<sequence>MLARMTGTPDGPVTVAITRRADPAHGTEMHAWVQAGMTMAQQFDGYLGGGWVRSGVGSGEWHMLYRFADASSLAAWEGSPQRQWWLHTAQGLVEHTRTERRTGIEGWFDPPEERSLVEHTASAPPRWKQATTIWVVFFPLNLLATVTLGRLLADVHVVPRVMVTTLVLTPVMTYLLLPWVTRRLDWWLHGRPRRRHG</sequence>
<evidence type="ECO:0000259" key="2">
    <source>
        <dbReference type="Pfam" id="PF03992"/>
    </source>
</evidence>
<keyword evidence="1" id="KW-0812">Transmembrane</keyword>
<feature type="transmembrane region" description="Helical" evidence="1">
    <location>
        <begin position="157"/>
        <end position="177"/>
    </location>
</feature>
<dbReference type="InterPro" id="IPR038762">
    <property type="entry name" value="ABM_predict"/>
</dbReference>